<organism evidence="9 10">
    <name type="scientific">Lucilia cuprina</name>
    <name type="common">Green bottle fly</name>
    <name type="synonym">Australian sheep blowfly</name>
    <dbReference type="NCBI Taxonomy" id="7375"/>
    <lineage>
        <taxon>Eukaryota</taxon>
        <taxon>Metazoa</taxon>
        <taxon>Ecdysozoa</taxon>
        <taxon>Arthropoda</taxon>
        <taxon>Hexapoda</taxon>
        <taxon>Insecta</taxon>
        <taxon>Pterygota</taxon>
        <taxon>Neoptera</taxon>
        <taxon>Endopterygota</taxon>
        <taxon>Diptera</taxon>
        <taxon>Brachycera</taxon>
        <taxon>Muscomorpha</taxon>
        <taxon>Oestroidea</taxon>
        <taxon>Calliphoridae</taxon>
        <taxon>Luciliinae</taxon>
        <taxon>Lucilia</taxon>
    </lineage>
</organism>
<dbReference type="OMA" id="TEFHSSI"/>
<feature type="domain" description="BHLH" evidence="8">
    <location>
        <begin position="1198"/>
        <end position="1251"/>
    </location>
</feature>
<dbReference type="InterPro" id="IPR052207">
    <property type="entry name" value="Max-like/E-box_TFs"/>
</dbReference>
<feature type="region of interest" description="Disordered" evidence="7">
    <location>
        <begin position="1042"/>
        <end position="1205"/>
    </location>
</feature>
<dbReference type="SUPFAM" id="SSF47459">
    <property type="entry name" value="HLH, helix-loop-helix DNA-binding domain"/>
    <property type="match status" value="1"/>
</dbReference>
<gene>
    <name evidence="9" type="ORF">FF38_13292</name>
</gene>
<feature type="coiled-coil region" evidence="6">
    <location>
        <begin position="1241"/>
        <end position="1275"/>
    </location>
</feature>
<feature type="compositionally biased region" description="Basic residues" evidence="7">
    <location>
        <begin position="909"/>
        <end position="918"/>
    </location>
</feature>
<dbReference type="EMBL" id="JRES01000914">
    <property type="protein sequence ID" value="KNC27288.1"/>
    <property type="molecule type" value="Genomic_DNA"/>
</dbReference>
<dbReference type="GO" id="GO:0046983">
    <property type="term" value="F:protein dimerization activity"/>
    <property type="evidence" value="ECO:0007669"/>
    <property type="project" value="InterPro"/>
</dbReference>
<keyword evidence="6" id="KW-0175">Coiled coil</keyword>
<feature type="compositionally biased region" description="Low complexity" evidence="7">
    <location>
        <begin position="1094"/>
        <end position="1128"/>
    </location>
</feature>
<name>A0A0L0C4J5_LUCCU</name>
<comment type="caution">
    <text evidence="9">The sequence shown here is derived from an EMBL/GenBank/DDBJ whole genome shotgun (WGS) entry which is preliminary data.</text>
</comment>
<dbReference type="GO" id="GO:0005634">
    <property type="term" value="C:nucleus"/>
    <property type="evidence" value="ECO:0007669"/>
    <property type="project" value="UniProtKB-SubCell"/>
</dbReference>
<dbReference type="Gene3D" id="4.10.280.10">
    <property type="entry name" value="Helix-loop-helix DNA-binding domain"/>
    <property type="match status" value="1"/>
</dbReference>
<dbReference type="STRING" id="7375.A0A0L0C4J5"/>
<keyword evidence="5" id="KW-0539">Nucleus</keyword>
<feature type="compositionally biased region" description="Polar residues" evidence="7">
    <location>
        <begin position="1075"/>
        <end position="1093"/>
    </location>
</feature>
<feature type="region of interest" description="Disordered" evidence="7">
    <location>
        <begin position="903"/>
        <end position="943"/>
    </location>
</feature>
<dbReference type="InterPro" id="IPR036638">
    <property type="entry name" value="HLH_DNA-bd_sf"/>
</dbReference>
<protein>
    <recommendedName>
        <fullName evidence="8">BHLH domain-containing protein</fullName>
    </recommendedName>
</protein>
<keyword evidence="10" id="KW-1185">Reference proteome</keyword>
<proteinExistence type="predicted"/>
<dbReference type="PANTHER" id="PTHR15741">
    <property type="entry name" value="BASIC HELIX-LOOP-HELIX ZIP TRANSCRIPTION FACTOR"/>
    <property type="match status" value="1"/>
</dbReference>
<evidence type="ECO:0000256" key="5">
    <source>
        <dbReference type="ARBA" id="ARBA00023242"/>
    </source>
</evidence>
<feature type="compositionally biased region" description="Polar residues" evidence="7">
    <location>
        <begin position="1042"/>
        <end position="1055"/>
    </location>
</feature>
<keyword evidence="4" id="KW-0804">Transcription</keyword>
<dbReference type="GO" id="GO:0000978">
    <property type="term" value="F:RNA polymerase II cis-regulatory region sequence-specific DNA binding"/>
    <property type="evidence" value="ECO:0007669"/>
    <property type="project" value="TreeGrafter"/>
</dbReference>
<dbReference type="CDD" id="cd11405">
    <property type="entry name" value="bHLHzip_MLXIP_like"/>
    <property type="match status" value="1"/>
</dbReference>
<dbReference type="PROSITE" id="PS50888">
    <property type="entry name" value="BHLH"/>
    <property type="match status" value="1"/>
</dbReference>
<evidence type="ECO:0000256" key="2">
    <source>
        <dbReference type="ARBA" id="ARBA00023015"/>
    </source>
</evidence>
<feature type="compositionally biased region" description="Basic and acidic residues" evidence="7">
    <location>
        <begin position="1193"/>
        <end position="1205"/>
    </location>
</feature>
<reference evidence="9 10" key="1">
    <citation type="journal article" date="2015" name="Nat. Commun.">
        <title>Lucilia cuprina genome unlocks parasitic fly biology to underpin future interventions.</title>
        <authorList>
            <person name="Anstead C.A."/>
            <person name="Korhonen P.K."/>
            <person name="Young N.D."/>
            <person name="Hall R.S."/>
            <person name="Jex A.R."/>
            <person name="Murali S.C."/>
            <person name="Hughes D.S."/>
            <person name="Lee S.F."/>
            <person name="Perry T."/>
            <person name="Stroehlein A.J."/>
            <person name="Ansell B.R."/>
            <person name="Breugelmans B."/>
            <person name="Hofmann A."/>
            <person name="Qu J."/>
            <person name="Dugan S."/>
            <person name="Lee S.L."/>
            <person name="Chao H."/>
            <person name="Dinh H."/>
            <person name="Han Y."/>
            <person name="Doddapaneni H.V."/>
            <person name="Worley K.C."/>
            <person name="Muzny D.M."/>
            <person name="Ioannidis P."/>
            <person name="Waterhouse R.M."/>
            <person name="Zdobnov E.M."/>
            <person name="James P.J."/>
            <person name="Bagnall N.H."/>
            <person name="Kotze A.C."/>
            <person name="Gibbs R.A."/>
            <person name="Richards S."/>
            <person name="Batterham P."/>
            <person name="Gasser R.B."/>
        </authorList>
    </citation>
    <scope>NUCLEOTIDE SEQUENCE [LARGE SCALE GENOMIC DNA]</scope>
    <source>
        <strain evidence="9 10">LS</strain>
        <tissue evidence="9">Full body</tissue>
    </source>
</reference>
<dbReference type="GO" id="GO:0000981">
    <property type="term" value="F:DNA-binding transcription factor activity, RNA polymerase II-specific"/>
    <property type="evidence" value="ECO:0007669"/>
    <property type="project" value="TreeGrafter"/>
</dbReference>
<keyword evidence="3" id="KW-0238">DNA-binding</keyword>
<dbReference type="FunFam" id="4.10.280.10:FF:000094">
    <property type="entry name" value="Blast:Carbohydrate-responsive element-binding protein"/>
    <property type="match status" value="1"/>
</dbReference>
<dbReference type="InterPro" id="IPR011598">
    <property type="entry name" value="bHLH_dom"/>
</dbReference>
<evidence type="ECO:0000256" key="4">
    <source>
        <dbReference type="ARBA" id="ARBA00023163"/>
    </source>
</evidence>
<evidence type="ECO:0000256" key="3">
    <source>
        <dbReference type="ARBA" id="ARBA00023125"/>
    </source>
</evidence>
<evidence type="ECO:0000259" key="8">
    <source>
        <dbReference type="PROSITE" id="PS50888"/>
    </source>
</evidence>
<dbReference type="CDD" id="cd21739">
    <property type="entry name" value="NES2-NLS_ChREBP-like"/>
    <property type="match status" value="1"/>
</dbReference>
<feature type="compositionally biased region" description="Low complexity" evidence="7">
    <location>
        <begin position="501"/>
        <end position="514"/>
    </location>
</feature>
<dbReference type="OrthoDB" id="6022628at2759"/>
<dbReference type="Pfam" id="PF00010">
    <property type="entry name" value="HLH"/>
    <property type="match status" value="1"/>
</dbReference>
<feature type="compositionally biased region" description="Low complexity" evidence="7">
    <location>
        <begin position="1056"/>
        <end position="1074"/>
    </location>
</feature>
<keyword evidence="2" id="KW-0805">Transcription regulation</keyword>
<evidence type="ECO:0000256" key="1">
    <source>
        <dbReference type="ARBA" id="ARBA00004123"/>
    </source>
</evidence>
<comment type="subcellular location">
    <subcellularLocation>
        <location evidence="1">Nucleus</location>
    </subcellularLocation>
</comment>
<evidence type="ECO:0000313" key="10">
    <source>
        <dbReference type="Proteomes" id="UP000037069"/>
    </source>
</evidence>
<evidence type="ECO:0000313" key="9">
    <source>
        <dbReference type="EMBL" id="KNC27288.1"/>
    </source>
</evidence>
<evidence type="ECO:0000256" key="7">
    <source>
        <dbReference type="SAM" id="MobiDB-lite"/>
    </source>
</evidence>
<feature type="region of interest" description="Disordered" evidence="7">
    <location>
        <begin position="812"/>
        <end position="866"/>
    </location>
</feature>
<feature type="compositionally biased region" description="Gly residues" evidence="7">
    <location>
        <begin position="487"/>
        <end position="500"/>
    </location>
</feature>
<dbReference type="Proteomes" id="UP000037069">
    <property type="component" value="Unassembled WGS sequence"/>
</dbReference>
<feature type="compositionally biased region" description="Low complexity" evidence="7">
    <location>
        <begin position="23"/>
        <end position="70"/>
    </location>
</feature>
<dbReference type="PANTHER" id="PTHR15741:SF37">
    <property type="entry name" value="LD38259P"/>
    <property type="match status" value="1"/>
</dbReference>
<feature type="compositionally biased region" description="Low complexity" evidence="7">
    <location>
        <begin position="812"/>
        <end position="849"/>
    </location>
</feature>
<feature type="compositionally biased region" description="Polar residues" evidence="7">
    <location>
        <begin position="1159"/>
        <end position="1175"/>
    </location>
</feature>
<sequence length="1405" mass="156130">MLNMSNKFNNYQRSSATNIMGMNPNNNNNSSTAAAVAAASSSTSPSSAGYTLSAPNNFSNDSNSSLTSNSGKAERESIHSGQFMVSTFEAEEAQDDLDDSEIKMLDPEDPSLSKADDEPNTCMEVQLYVPRNMAQQNKYGNMESHGLITSHLEIETSLTKLFKCMNLAYSQKLTSPKWNHFKGVRLRWKDKIRLNNVIWRCWHMQFILKRRTPVCQFASPLDVDIHSNPQSVVLEGKYWKRQLAVIKAEYRKWRRNYKSKVTGCLIYDTKSEFDFLEWSPLNDRCLMLSDDWTSDTLFSAINGPFPFPDSREIARGAGIADFIQPSLGPLQPNLDDIDLTFVELLQNSRLPPVPEEGSDEMIKNVDYGFSSIMGAEQIDSSNMMDVSSSNVVPSMPNNNDDTNMLELNTPLNTLQFSDIEQQFATRGGANNSVQMLPPLNRTNETANQMQSLTNDDAIMSDAQSTSNSILMQQVNRQQMKHFSNSVSGGGASSLSGGGGDSNIISSAGSNSSMGRQNNNDFPVKKGRISKSSQRPFRREPHNYDKAQPTLHQTTIYQQMLAEQQKNQQMQQHPQHLQQPTLASNTLHHHATVYQAAQQQQQQQQVQQQQTLNNTYTQSPQQYNTNLLNNPGTYGSSTENLANMVSAQQLTGQNINSSNAAGGFGLMTPPQAPNQMNSGNQSNNNTLQNIKIEVPSTDVLTMFNLSQGSSEGYAPYKPYNHTGNFKKSASTGTYINMRGNTTNNQMYMQQTQHDQTSSTGGGTMHTQSLPLTLGIHLPGLANALQTRPAQLSPPNMQQTSQQRIITQQLNLPPQSTQQQNPQQQQQQHHHQQQSSNQAQHLQNLLNSQHQQQKHHPQPQHQISQPTISTNSLVPKEIFRSNSLPLNVSLQKLDTRLTQNDNNFAVPTKYHVGKSSKTRSRSNSIHQHMIHSSASSSSSSSSSASSANAMLVNSGTGGGVGGGGVGGTNTLNLNHQLQSATSDPMLNSTLAQLLTTNSRMSSTLGKQQSVSTSNIATTPNVAMSTMTGLQMQTTQMNVQNKVSTITGPTSSMYTTSAQHQQQQQPQYHQQQQHQHQSLSSPSSPTLINTTSPVSMQQQQQHQQKQLNQSQHQQQQQQKHTQHLHLQQQPHKSPKKSTSLPTPVAPSMLSSPPASKMLSYPLTASSQTGCSTHLSLSPESFHDQDSPLSPTQSLKYPRDSQRRAGHIHAEQKRRYNIKNGFDQLHDLIPQLQQNNAKLSKAAMLQKGAEHIKHLRNERNVLKERMDALRMERDALNNSLTHLHSILPANGAPVTRQGTEHVRQLYEQYVRCRTQDNWKFWILGLILEPLLTSYTSTVSSASLDELRRTAFLWVDQHCSLIDLRPAVSNKLKYLSMKTDILSDPPSTLQEEIAKAVNNTSGQHPNLHGT</sequence>
<accession>A0A0L0C4J5</accession>
<dbReference type="SMART" id="SM00353">
    <property type="entry name" value="HLH"/>
    <property type="match status" value="1"/>
</dbReference>
<evidence type="ECO:0000256" key="6">
    <source>
        <dbReference type="SAM" id="Coils"/>
    </source>
</evidence>
<feature type="region of interest" description="Disordered" evidence="7">
    <location>
        <begin position="16"/>
        <end position="80"/>
    </location>
</feature>
<feature type="compositionally biased region" description="Low complexity" evidence="7">
    <location>
        <begin position="930"/>
        <end position="943"/>
    </location>
</feature>
<feature type="region of interest" description="Disordered" evidence="7">
    <location>
        <begin position="480"/>
        <end position="549"/>
    </location>
</feature>